<protein>
    <submittedName>
        <fullName evidence="1">Uncharacterized protein</fullName>
    </submittedName>
</protein>
<name>A0A843WJG2_COLES</name>
<dbReference type="EMBL" id="NMUH01003946">
    <property type="protein sequence ID" value="MQM07757.1"/>
    <property type="molecule type" value="Genomic_DNA"/>
</dbReference>
<gene>
    <name evidence="1" type="ORF">Taro_040600</name>
</gene>
<evidence type="ECO:0000313" key="1">
    <source>
        <dbReference type="EMBL" id="MQM07757.1"/>
    </source>
</evidence>
<reference evidence="1" key="1">
    <citation type="submission" date="2017-07" db="EMBL/GenBank/DDBJ databases">
        <title>Taro Niue Genome Assembly and Annotation.</title>
        <authorList>
            <person name="Atibalentja N."/>
            <person name="Keating K."/>
            <person name="Fields C.J."/>
        </authorList>
    </citation>
    <scope>NUCLEOTIDE SEQUENCE</scope>
    <source>
        <strain evidence="1">Niue_2</strain>
        <tissue evidence="1">Leaf</tissue>
    </source>
</reference>
<keyword evidence="2" id="KW-1185">Reference proteome</keyword>
<evidence type="ECO:0000313" key="2">
    <source>
        <dbReference type="Proteomes" id="UP000652761"/>
    </source>
</evidence>
<comment type="caution">
    <text evidence="1">The sequence shown here is derived from an EMBL/GenBank/DDBJ whole genome shotgun (WGS) entry which is preliminary data.</text>
</comment>
<proteinExistence type="predicted"/>
<sequence length="73" mass="8338">MRGPGPRLRIRRLWTHLTAEFPPSVFYYPCGGHDEQSYGVSDREYFPYRVSLPSSGKARVGRRRRGGSLGPRS</sequence>
<organism evidence="1 2">
    <name type="scientific">Colocasia esculenta</name>
    <name type="common">Wild taro</name>
    <name type="synonym">Arum esculentum</name>
    <dbReference type="NCBI Taxonomy" id="4460"/>
    <lineage>
        <taxon>Eukaryota</taxon>
        <taxon>Viridiplantae</taxon>
        <taxon>Streptophyta</taxon>
        <taxon>Embryophyta</taxon>
        <taxon>Tracheophyta</taxon>
        <taxon>Spermatophyta</taxon>
        <taxon>Magnoliopsida</taxon>
        <taxon>Liliopsida</taxon>
        <taxon>Araceae</taxon>
        <taxon>Aroideae</taxon>
        <taxon>Colocasieae</taxon>
        <taxon>Colocasia</taxon>
    </lineage>
</organism>
<dbReference type="Proteomes" id="UP000652761">
    <property type="component" value="Unassembled WGS sequence"/>
</dbReference>
<accession>A0A843WJG2</accession>
<dbReference type="AlphaFoldDB" id="A0A843WJG2"/>